<gene>
    <name evidence="1" type="ORF">ACFOD9_00835</name>
</gene>
<keyword evidence="2" id="KW-1185">Reference proteome</keyword>
<comment type="caution">
    <text evidence="1">The sequence shown here is derived from an EMBL/GenBank/DDBJ whole genome shotgun (WGS) entry which is preliminary data.</text>
</comment>
<reference evidence="2" key="1">
    <citation type="journal article" date="2019" name="Int. J. Syst. Evol. Microbiol.">
        <title>The Global Catalogue of Microorganisms (GCM) 10K type strain sequencing project: providing services to taxonomists for standard genome sequencing and annotation.</title>
        <authorList>
            <consortium name="The Broad Institute Genomics Platform"/>
            <consortium name="The Broad Institute Genome Sequencing Center for Infectious Disease"/>
            <person name="Wu L."/>
            <person name="Ma J."/>
        </authorList>
    </citation>
    <scope>NUCLEOTIDE SEQUENCE [LARGE SCALE GENOMIC DNA]</scope>
    <source>
        <strain evidence="2">KCTC 42984</strain>
    </source>
</reference>
<proteinExistence type="predicted"/>
<organism evidence="1 2">
    <name type="scientific">Novosphingobium bradum</name>
    <dbReference type="NCBI Taxonomy" id="1737444"/>
    <lineage>
        <taxon>Bacteria</taxon>
        <taxon>Pseudomonadati</taxon>
        <taxon>Pseudomonadota</taxon>
        <taxon>Alphaproteobacteria</taxon>
        <taxon>Sphingomonadales</taxon>
        <taxon>Sphingomonadaceae</taxon>
        <taxon>Novosphingobium</taxon>
    </lineage>
</organism>
<dbReference type="Proteomes" id="UP001595604">
    <property type="component" value="Unassembled WGS sequence"/>
</dbReference>
<dbReference type="RefSeq" id="WP_379508185.1">
    <property type="nucleotide sequence ID" value="NZ_JBHRTQ010000001.1"/>
</dbReference>
<accession>A0ABV7IJD3</accession>
<evidence type="ECO:0000313" key="2">
    <source>
        <dbReference type="Proteomes" id="UP001595604"/>
    </source>
</evidence>
<protein>
    <submittedName>
        <fullName evidence="1">Uncharacterized protein</fullName>
    </submittedName>
</protein>
<sequence>MLNTLDDYPIHQTSDPIAIPASTDRNVYDRAWYNGYAADGSYYFGLGFTFYPHRNILECHFSVVEQGGRQHCFYASRRAPIERTDLAIGPVRYEIVEPMRQARLVIDDNASGISCDLTYTAQTAAILEPKLIFWSGTRKTRDSSRFTQFGRWQGTIRHPDGEIRVDHTVCHATKDRSWGIRALGEAEGGAPPIAASKGMFFVWAPLIWDDHVTHALIYDDGEGRPLQRAGFVAPRFADPADLLQPTEGGEDHMADVRSRVRYLPGTRLAAHAEVDMVDGAGNTRTIHCDPILKFQMKGLGYGHPAWGQGMWHGELAIEHESFDPNGVDPLARENMHVQQVVRVSDGQRTGIGVFEHICSGPNKQAGFKTATDAG</sequence>
<name>A0ABV7IJD3_9SPHN</name>
<dbReference type="SUPFAM" id="SSF159245">
    <property type="entry name" value="AttH-like"/>
    <property type="match status" value="1"/>
</dbReference>
<dbReference type="EMBL" id="JBHRTQ010000001">
    <property type="protein sequence ID" value="MFC3172788.1"/>
    <property type="molecule type" value="Genomic_DNA"/>
</dbReference>
<evidence type="ECO:0000313" key="1">
    <source>
        <dbReference type="EMBL" id="MFC3172788.1"/>
    </source>
</evidence>